<dbReference type="InterPro" id="IPR005380">
    <property type="entry name" value="XS_domain"/>
</dbReference>
<dbReference type="GO" id="GO:0080188">
    <property type="term" value="P:gene silencing by siRNA-directed DNA methylation"/>
    <property type="evidence" value="ECO:0007669"/>
    <property type="project" value="InterPro"/>
</dbReference>
<feature type="region of interest" description="Disordered" evidence="4">
    <location>
        <begin position="1"/>
        <end position="36"/>
    </location>
</feature>
<keyword evidence="2" id="KW-0943">RNA-mediated gene silencing</keyword>
<dbReference type="Proteomes" id="UP001172457">
    <property type="component" value="Chromosome 4"/>
</dbReference>
<evidence type="ECO:0000256" key="2">
    <source>
        <dbReference type="ARBA" id="ARBA00023158"/>
    </source>
</evidence>
<organism evidence="8 9">
    <name type="scientific">Centaurea solstitialis</name>
    <name type="common">yellow star-thistle</name>
    <dbReference type="NCBI Taxonomy" id="347529"/>
    <lineage>
        <taxon>Eukaryota</taxon>
        <taxon>Viridiplantae</taxon>
        <taxon>Streptophyta</taxon>
        <taxon>Embryophyta</taxon>
        <taxon>Tracheophyta</taxon>
        <taxon>Spermatophyta</taxon>
        <taxon>Magnoliopsida</taxon>
        <taxon>eudicotyledons</taxon>
        <taxon>Gunneridae</taxon>
        <taxon>Pentapetalae</taxon>
        <taxon>asterids</taxon>
        <taxon>campanulids</taxon>
        <taxon>Asterales</taxon>
        <taxon>Asteraceae</taxon>
        <taxon>Carduoideae</taxon>
        <taxon>Cardueae</taxon>
        <taxon>Centaureinae</taxon>
        <taxon>Centaurea</taxon>
    </lineage>
</organism>
<sequence length="1025" mass="119695">MKEDYMEQSSGEDSDASESDIEEYKDKSYEELKNGKHQVKLPNEALTCPYCPNKKKHDYQYKDLLQHATMVGKTDSQKRSKQDKANHLALAKYLEKDIAEASGIYSQPKDQVDHLADHDGDEMFVWPWKGIVVNLPIELIDGRYTGKSGSNMRDELTTRGFNPTRVQPLWNFRGHSGSAVVEFRKDWTGFNNAMSFEKAYEAERHGKRDWKENNDPKSGIYGWVARADDYRSDNIVGEHLHKIADLRTVSDIMAEEDYKAVKLVSNLTSVIEVKKRHFEEMESKYMETENTLSKLIAEKDKVFQSYNEEIKKIQLSGREHLQRIYNDHEKLKLQLERQKRELELRGVELQKREVVNENERKKLAEEIEENAVRNSSLRIASDEQRKADESVMKLADDHKRAKEKLHEKIILLEKQLDAKQAVELEIERLKGQLNVMKHMGDDDLEVLKKIEDMHKDLKEKEEELGDLETLKQTLIVQERKSNDELQEARKELIEGLKEVSKSAHIGVKRMGELENKPFYDAMKQRYNESEAEDRASEICSLWEEYLRDPSWHPFKVITINGKPQEIIDENDGKLKGLKRDLGDSAYKAVTTALSEINNYNPSGRYVITELWNFSEGRKASLQEGASYLLKMWDAHRQRRIPKTLPDKRHSKNRKSYPASKEKDTFSFDDNSSEKMENTTKMASELRKARGLAVSLAREVDIKNQRLWEMERHTEEISSRLNSMIAEKDRMNHAFSEEMRKMQVIGLQNAKLKTELECQMSTMHLLTQESERLKEEMAYQRKELELKANELEKRESQLDSERKSFYMEKEKIAQNPFDSNHSMSVHINDLRDRLTEKEEELRDMDILNQTLILREHMSNNELQAARKELITVLPHILDATTVIGLKRMGEVAQKPFQDVCVQKFSAQEWELRSVELSSLWQDKVNNPNWHPFKQVTKDGKLQEMVDEDDSHLRELRSQWGEEACNAVVNALLELNEYNPSGRYVVSELWNFKDGRKANLKEVIDCLIQQIKANKSAKRRRDGQRPN</sequence>
<dbReference type="InterPro" id="IPR005381">
    <property type="entry name" value="Znf-XS_domain"/>
</dbReference>
<evidence type="ECO:0008006" key="10">
    <source>
        <dbReference type="Google" id="ProtNLM"/>
    </source>
</evidence>
<dbReference type="CDD" id="cd12266">
    <property type="entry name" value="RRM_like_XS"/>
    <property type="match status" value="1"/>
</dbReference>
<feature type="region of interest" description="Disordered" evidence="4">
    <location>
        <begin position="639"/>
        <end position="676"/>
    </location>
</feature>
<dbReference type="PANTHER" id="PTHR21596:SF65">
    <property type="entry name" value="PROTEIN INVOLVED IN DE NOVO 2-RELATED"/>
    <property type="match status" value="1"/>
</dbReference>
<evidence type="ECO:0000256" key="3">
    <source>
        <dbReference type="SAM" id="Coils"/>
    </source>
</evidence>
<dbReference type="AlphaFoldDB" id="A0AA38WAP7"/>
<keyword evidence="9" id="KW-1185">Reference proteome</keyword>
<keyword evidence="1 3" id="KW-0175">Coiled coil</keyword>
<evidence type="ECO:0000259" key="7">
    <source>
        <dbReference type="Pfam" id="PF03470"/>
    </source>
</evidence>
<name>A0AA38WAP7_9ASTR</name>
<evidence type="ECO:0000256" key="4">
    <source>
        <dbReference type="SAM" id="MobiDB-lite"/>
    </source>
</evidence>
<feature type="coiled-coil region" evidence="3">
    <location>
        <begin position="278"/>
        <end position="352"/>
    </location>
</feature>
<feature type="coiled-coil region" evidence="3">
    <location>
        <begin position="755"/>
        <end position="800"/>
    </location>
</feature>
<feature type="compositionally biased region" description="Basic and acidic residues" evidence="4">
    <location>
        <begin position="659"/>
        <end position="676"/>
    </location>
</feature>
<feature type="domain" description="Factor of DNA methylation 1-5/IDN2" evidence="6">
    <location>
        <begin position="885"/>
        <end position="1013"/>
    </location>
</feature>
<gene>
    <name evidence="8" type="ORF">OSB04_017442</name>
</gene>
<dbReference type="EMBL" id="JARYMX010000004">
    <property type="protein sequence ID" value="KAJ9553397.1"/>
    <property type="molecule type" value="Genomic_DNA"/>
</dbReference>
<feature type="compositionally biased region" description="Basic and acidic residues" evidence="4">
    <location>
        <begin position="22"/>
        <end position="34"/>
    </location>
</feature>
<accession>A0AA38WAP7</accession>
<dbReference type="InterPro" id="IPR038588">
    <property type="entry name" value="XS_domain_sf"/>
</dbReference>
<evidence type="ECO:0000256" key="1">
    <source>
        <dbReference type="ARBA" id="ARBA00023054"/>
    </source>
</evidence>
<dbReference type="PANTHER" id="PTHR21596">
    <property type="entry name" value="RIBONUCLEASE P SUBUNIT P38"/>
    <property type="match status" value="1"/>
</dbReference>
<dbReference type="Pfam" id="PF03470">
    <property type="entry name" value="zf-XS"/>
    <property type="match status" value="1"/>
</dbReference>
<evidence type="ECO:0000259" key="5">
    <source>
        <dbReference type="Pfam" id="PF03468"/>
    </source>
</evidence>
<dbReference type="InterPro" id="IPR045177">
    <property type="entry name" value="FDM1-5/IDN2"/>
</dbReference>
<feature type="domain" description="Factor of DNA methylation 1-5/IDN2" evidence="6">
    <location>
        <begin position="508"/>
        <end position="637"/>
    </location>
</feature>
<feature type="domain" description="XS" evidence="5">
    <location>
        <begin position="121"/>
        <end position="231"/>
    </location>
</feature>
<dbReference type="Pfam" id="PF03469">
    <property type="entry name" value="XH"/>
    <property type="match status" value="2"/>
</dbReference>
<protein>
    <recommendedName>
        <fullName evidence="10">XH/XS domain-containing protein</fullName>
    </recommendedName>
</protein>
<comment type="caution">
    <text evidence="8">The sequence shown here is derived from an EMBL/GenBank/DDBJ whole genome shotgun (WGS) entry which is preliminary data.</text>
</comment>
<evidence type="ECO:0000313" key="9">
    <source>
        <dbReference type="Proteomes" id="UP001172457"/>
    </source>
</evidence>
<dbReference type="InterPro" id="IPR005379">
    <property type="entry name" value="FDM1-5/IDN2_XH"/>
</dbReference>
<proteinExistence type="predicted"/>
<evidence type="ECO:0000313" key="8">
    <source>
        <dbReference type="EMBL" id="KAJ9553397.1"/>
    </source>
</evidence>
<dbReference type="Pfam" id="PF03468">
    <property type="entry name" value="XS"/>
    <property type="match status" value="1"/>
</dbReference>
<feature type="domain" description="Zinc finger-XS" evidence="7">
    <location>
        <begin position="48"/>
        <end position="91"/>
    </location>
</feature>
<evidence type="ECO:0000259" key="6">
    <source>
        <dbReference type="Pfam" id="PF03469"/>
    </source>
</evidence>
<feature type="coiled-coil region" evidence="3">
    <location>
        <begin position="395"/>
        <end position="502"/>
    </location>
</feature>
<reference evidence="8" key="1">
    <citation type="submission" date="2023-03" db="EMBL/GenBank/DDBJ databases">
        <title>Chromosome-scale reference genome and RAD-based genetic map of yellow starthistle (Centaurea solstitialis) reveal putative structural variation and QTLs associated with invader traits.</title>
        <authorList>
            <person name="Reatini B."/>
            <person name="Cang F.A."/>
            <person name="Jiang Q."/>
            <person name="Mckibben M.T.W."/>
            <person name="Barker M.S."/>
            <person name="Rieseberg L.H."/>
            <person name="Dlugosch K.M."/>
        </authorList>
    </citation>
    <scope>NUCLEOTIDE SEQUENCE</scope>
    <source>
        <strain evidence="8">CAN-66</strain>
        <tissue evidence="8">Leaf</tissue>
    </source>
</reference>
<dbReference type="Gene3D" id="3.30.70.2890">
    <property type="entry name" value="XS domain"/>
    <property type="match status" value="1"/>
</dbReference>
<feature type="compositionally biased region" description="Acidic residues" evidence="4">
    <location>
        <begin position="10"/>
        <end position="21"/>
    </location>
</feature>